<proteinExistence type="predicted"/>
<comment type="catalytic activity">
    <reaction evidence="1">
        <text>5-amino-6-(5-phospho-D-ribosylamino)uracil + H2O = 5,6-diaminouracil + D-ribose 5-phosphate</text>
        <dbReference type="Rhea" id="RHEA:55020"/>
        <dbReference type="ChEBI" id="CHEBI:15377"/>
        <dbReference type="ChEBI" id="CHEBI:46252"/>
        <dbReference type="ChEBI" id="CHEBI:58453"/>
        <dbReference type="ChEBI" id="CHEBI:78346"/>
    </reaction>
</comment>
<protein>
    <submittedName>
        <fullName evidence="5">NADAR family protein</fullName>
    </submittedName>
</protein>
<dbReference type="InterPro" id="IPR012816">
    <property type="entry name" value="NADAR"/>
</dbReference>
<feature type="domain" description="NADAR" evidence="4">
    <location>
        <begin position="60"/>
        <end position="217"/>
    </location>
</feature>
<organism evidence="5 6">
    <name type="scientific">Rugosimonospora acidiphila</name>
    <dbReference type="NCBI Taxonomy" id="556531"/>
    <lineage>
        <taxon>Bacteria</taxon>
        <taxon>Bacillati</taxon>
        <taxon>Actinomycetota</taxon>
        <taxon>Actinomycetes</taxon>
        <taxon>Micromonosporales</taxon>
        <taxon>Micromonosporaceae</taxon>
        <taxon>Rugosimonospora</taxon>
    </lineage>
</organism>
<name>A0ABP9SKD7_9ACTN</name>
<accession>A0ABP9SKD7</accession>
<gene>
    <name evidence="5" type="ORF">GCM10023322_64700</name>
</gene>
<reference evidence="6" key="1">
    <citation type="journal article" date="2019" name="Int. J. Syst. Evol. Microbiol.">
        <title>The Global Catalogue of Microorganisms (GCM) 10K type strain sequencing project: providing services to taxonomists for standard genome sequencing and annotation.</title>
        <authorList>
            <consortium name="The Broad Institute Genomics Platform"/>
            <consortium name="The Broad Institute Genome Sequencing Center for Infectious Disease"/>
            <person name="Wu L."/>
            <person name="Ma J."/>
        </authorList>
    </citation>
    <scope>NUCLEOTIDE SEQUENCE [LARGE SCALE GENOMIC DNA]</scope>
    <source>
        <strain evidence="6">JCM 18304</strain>
    </source>
</reference>
<dbReference type="Gene3D" id="1.10.357.40">
    <property type="entry name" value="YbiA-like"/>
    <property type="match status" value="1"/>
</dbReference>
<evidence type="ECO:0000313" key="5">
    <source>
        <dbReference type="EMBL" id="GAA5196244.1"/>
    </source>
</evidence>
<evidence type="ECO:0000259" key="4">
    <source>
        <dbReference type="Pfam" id="PF08719"/>
    </source>
</evidence>
<dbReference type="Proteomes" id="UP001501570">
    <property type="component" value="Unassembled WGS sequence"/>
</dbReference>
<dbReference type="InterPro" id="IPR037238">
    <property type="entry name" value="YbiA-like_sf"/>
</dbReference>
<dbReference type="CDD" id="cd15457">
    <property type="entry name" value="NADAR"/>
    <property type="match status" value="1"/>
</dbReference>
<evidence type="ECO:0000256" key="2">
    <source>
        <dbReference type="ARBA" id="ARBA00000751"/>
    </source>
</evidence>
<keyword evidence="6" id="KW-1185">Reference proteome</keyword>
<sequence length="218" mass="23671">MPTMPGSAPLSRDAATAPRDAGSSPRNSASFPRDSASFPWDVAELLARSRRGERLKYLLFWGHQPSRDGGVGPGCLSQWWQSPFVADGITYATAEHYMMVGKARLFGDEAIVERMLAAPHPGAVKALGRGVRGFDQATWEAHRRDIVTAGNLAKFGAHPDLREYLRGTGERVLVEASPVDRVWGIGLAATDPRAGNPATWRGHNLLGFALMEVRARLA</sequence>
<evidence type="ECO:0000256" key="1">
    <source>
        <dbReference type="ARBA" id="ARBA00000022"/>
    </source>
</evidence>
<dbReference type="EMBL" id="BAABJQ010000026">
    <property type="protein sequence ID" value="GAA5196244.1"/>
    <property type="molecule type" value="Genomic_DNA"/>
</dbReference>
<comment type="catalytic activity">
    <reaction evidence="2">
        <text>2,5-diamino-6-hydroxy-4-(5-phosphoribosylamino)-pyrimidine + H2O = 2,5,6-triamino-4-hydroxypyrimidine + D-ribose 5-phosphate</text>
        <dbReference type="Rhea" id="RHEA:23436"/>
        <dbReference type="ChEBI" id="CHEBI:15377"/>
        <dbReference type="ChEBI" id="CHEBI:58614"/>
        <dbReference type="ChEBI" id="CHEBI:78346"/>
        <dbReference type="ChEBI" id="CHEBI:137796"/>
    </reaction>
</comment>
<feature type="region of interest" description="Disordered" evidence="3">
    <location>
        <begin position="1"/>
        <end position="33"/>
    </location>
</feature>
<comment type="caution">
    <text evidence="5">The sequence shown here is derived from an EMBL/GenBank/DDBJ whole genome shotgun (WGS) entry which is preliminary data.</text>
</comment>
<dbReference type="Pfam" id="PF08719">
    <property type="entry name" value="NADAR"/>
    <property type="match status" value="1"/>
</dbReference>
<evidence type="ECO:0000256" key="3">
    <source>
        <dbReference type="SAM" id="MobiDB-lite"/>
    </source>
</evidence>
<dbReference type="NCBIfam" id="TIGR02464">
    <property type="entry name" value="ribofla_fusion"/>
    <property type="match status" value="1"/>
</dbReference>
<dbReference type="SUPFAM" id="SSF143990">
    <property type="entry name" value="YbiA-like"/>
    <property type="match status" value="1"/>
</dbReference>
<evidence type="ECO:0000313" key="6">
    <source>
        <dbReference type="Proteomes" id="UP001501570"/>
    </source>
</evidence>